<proteinExistence type="predicted"/>
<accession>A0ABU6Y0F4</accession>
<evidence type="ECO:0000313" key="3">
    <source>
        <dbReference type="Proteomes" id="UP001341840"/>
    </source>
</evidence>
<comment type="caution">
    <text evidence="2">The sequence shown here is derived from an EMBL/GenBank/DDBJ whole genome shotgun (WGS) entry which is preliminary data.</text>
</comment>
<protein>
    <submittedName>
        <fullName evidence="2">Uncharacterized protein</fullName>
    </submittedName>
</protein>
<reference evidence="2 3" key="1">
    <citation type="journal article" date="2023" name="Plants (Basel)">
        <title>Bridging the Gap: Combining Genomics and Transcriptomics Approaches to Understand Stylosanthes scabra, an Orphan Legume from the Brazilian Caatinga.</title>
        <authorList>
            <person name="Ferreira-Neto J.R.C."/>
            <person name="da Silva M.D."/>
            <person name="Binneck E."/>
            <person name="de Melo N.F."/>
            <person name="da Silva R.H."/>
            <person name="de Melo A.L.T.M."/>
            <person name="Pandolfi V."/>
            <person name="Bustamante F.O."/>
            <person name="Brasileiro-Vidal A.C."/>
            <person name="Benko-Iseppon A.M."/>
        </authorList>
    </citation>
    <scope>NUCLEOTIDE SEQUENCE [LARGE SCALE GENOMIC DNA]</scope>
    <source>
        <tissue evidence="2">Leaves</tissue>
    </source>
</reference>
<name>A0ABU6Y0F4_9FABA</name>
<organism evidence="2 3">
    <name type="scientific">Stylosanthes scabra</name>
    <dbReference type="NCBI Taxonomy" id="79078"/>
    <lineage>
        <taxon>Eukaryota</taxon>
        <taxon>Viridiplantae</taxon>
        <taxon>Streptophyta</taxon>
        <taxon>Embryophyta</taxon>
        <taxon>Tracheophyta</taxon>
        <taxon>Spermatophyta</taxon>
        <taxon>Magnoliopsida</taxon>
        <taxon>eudicotyledons</taxon>
        <taxon>Gunneridae</taxon>
        <taxon>Pentapetalae</taxon>
        <taxon>rosids</taxon>
        <taxon>fabids</taxon>
        <taxon>Fabales</taxon>
        <taxon>Fabaceae</taxon>
        <taxon>Papilionoideae</taxon>
        <taxon>50 kb inversion clade</taxon>
        <taxon>dalbergioids sensu lato</taxon>
        <taxon>Dalbergieae</taxon>
        <taxon>Pterocarpus clade</taxon>
        <taxon>Stylosanthes</taxon>
    </lineage>
</organism>
<feature type="region of interest" description="Disordered" evidence="1">
    <location>
        <begin position="125"/>
        <end position="156"/>
    </location>
</feature>
<feature type="non-terminal residue" evidence="2">
    <location>
        <position position="156"/>
    </location>
</feature>
<dbReference type="Proteomes" id="UP001341840">
    <property type="component" value="Unassembled WGS sequence"/>
</dbReference>
<feature type="compositionally biased region" description="Basic and acidic residues" evidence="1">
    <location>
        <begin position="135"/>
        <end position="145"/>
    </location>
</feature>
<evidence type="ECO:0000256" key="1">
    <source>
        <dbReference type="SAM" id="MobiDB-lite"/>
    </source>
</evidence>
<feature type="compositionally biased region" description="Low complexity" evidence="1">
    <location>
        <begin position="125"/>
        <end position="134"/>
    </location>
</feature>
<keyword evidence="3" id="KW-1185">Reference proteome</keyword>
<gene>
    <name evidence="2" type="ORF">PIB30_109523</name>
</gene>
<sequence length="156" mass="18422">MVINVFKAMQYPGEDDVTDCMRIDIIEELIKEVQQDEAMQKLKAAHERYKVLENTNQEFVLQEIQDIMQENKAEIAQQPSAQIMQPMVEEMQPRVDILQQHDDKLMQQKFEEEKQQDNLLQQNIQEGMQQQGELQQKHKESKENQELTLKPLPSTL</sequence>
<dbReference type="EMBL" id="JASCZI010217116">
    <property type="protein sequence ID" value="MED6202829.1"/>
    <property type="molecule type" value="Genomic_DNA"/>
</dbReference>
<evidence type="ECO:0000313" key="2">
    <source>
        <dbReference type="EMBL" id="MED6202829.1"/>
    </source>
</evidence>